<gene>
    <name evidence="8" type="primary">virB4</name>
    <name evidence="8" type="ORF">GCM10007891_24480</name>
</gene>
<dbReference type="SUPFAM" id="SSF52540">
    <property type="entry name" value="P-loop containing nucleoside triphosphate hydrolases"/>
    <property type="match status" value="1"/>
</dbReference>
<dbReference type="EMBL" id="BSND01000012">
    <property type="protein sequence ID" value="GLQ00595.1"/>
    <property type="molecule type" value="Genomic_DNA"/>
</dbReference>
<dbReference type="InterPro" id="IPR018145">
    <property type="entry name" value="CagE_TrbE_VirB_cntrl_dom"/>
</dbReference>
<evidence type="ECO:0000256" key="4">
    <source>
        <dbReference type="ARBA" id="ARBA00023026"/>
    </source>
</evidence>
<feature type="domain" description="CagE TrbE VirB component of type IV transporter system central" evidence="6">
    <location>
        <begin position="173"/>
        <end position="376"/>
    </location>
</feature>
<dbReference type="Gene3D" id="3.40.50.300">
    <property type="entry name" value="P-loop containing nucleotide triphosphate hydrolases"/>
    <property type="match status" value="1"/>
</dbReference>
<evidence type="ECO:0000256" key="2">
    <source>
        <dbReference type="ARBA" id="ARBA00022741"/>
    </source>
</evidence>
<dbReference type="InterPro" id="IPR027417">
    <property type="entry name" value="P-loop_NTPase"/>
</dbReference>
<evidence type="ECO:0000313" key="9">
    <source>
        <dbReference type="Proteomes" id="UP001161423"/>
    </source>
</evidence>
<dbReference type="RefSeq" id="WP_284723507.1">
    <property type="nucleotide sequence ID" value="NZ_BSND01000012.1"/>
</dbReference>
<organism evidence="8 9">
    <name type="scientific">Methylophaga thalassica</name>
    <dbReference type="NCBI Taxonomy" id="40223"/>
    <lineage>
        <taxon>Bacteria</taxon>
        <taxon>Pseudomonadati</taxon>
        <taxon>Pseudomonadota</taxon>
        <taxon>Gammaproteobacteria</taxon>
        <taxon>Thiotrichales</taxon>
        <taxon>Piscirickettsiaceae</taxon>
        <taxon>Methylophaga</taxon>
    </lineage>
</organism>
<reference evidence="8" key="2">
    <citation type="submission" date="2023-01" db="EMBL/GenBank/DDBJ databases">
        <title>Draft genome sequence of Methylophaga thalassica strain NBRC 102424.</title>
        <authorList>
            <person name="Sun Q."/>
            <person name="Mori K."/>
        </authorList>
    </citation>
    <scope>NUCLEOTIDE SEQUENCE</scope>
    <source>
        <strain evidence="8">NBRC 102424</strain>
    </source>
</reference>
<dbReference type="PANTHER" id="PTHR30121">
    <property type="entry name" value="UNCHARACTERIZED PROTEIN YJGR-RELATED"/>
    <property type="match status" value="1"/>
</dbReference>
<proteinExistence type="inferred from homology"/>
<evidence type="ECO:0000256" key="1">
    <source>
        <dbReference type="ARBA" id="ARBA00006512"/>
    </source>
</evidence>
<comment type="similarity">
    <text evidence="1">Belongs to the TrbE/VirB4 family.</text>
</comment>
<keyword evidence="3" id="KW-0067">ATP-binding</keyword>
<dbReference type="Pfam" id="PF19044">
    <property type="entry name" value="P-loop_TraG"/>
    <property type="match status" value="1"/>
</dbReference>
<evidence type="ECO:0000313" key="8">
    <source>
        <dbReference type="EMBL" id="GLQ00595.1"/>
    </source>
</evidence>
<accession>A0ABQ5TZ92</accession>
<keyword evidence="4" id="KW-0843">Virulence</keyword>
<name>A0ABQ5TZ92_9GAMM</name>
<keyword evidence="9" id="KW-1185">Reference proteome</keyword>
<dbReference type="InterPro" id="IPR004346">
    <property type="entry name" value="CagE_TrbE_VirB"/>
</dbReference>
<comment type="caution">
    <text evidence="8">The sequence shown here is derived from an EMBL/GenBank/DDBJ whole genome shotgun (WGS) entry which is preliminary data.</text>
</comment>
<evidence type="ECO:0000259" key="7">
    <source>
        <dbReference type="Pfam" id="PF19044"/>
    </source>
</evidence>
<dbReference type="PANTHER" id="PTHR30121:SF12">
    <property type="entry name" value="TYPE IV SECRETION SYSTEM PROTEIN CAGE"/>
    <property type="match status" value="1"/>
</dbReference>
<sequence>MQSALKKERELSEFIPYTSHVTENIIKTENDDYILTLRLQGAAHESADISQLNSWHEQLNGFLRNIASENIAIWSHIVRRQYDRYPAGNFSNEFADKLNEKYKEAMLSKKLFINELYISLVYRQSPNKAFSLVSKFVPKTKKTLIEEQEDAIHELEEACETAITALNRYEPERLGFYSYNDRLFSEPLQLYAFLIDGEWHRFPVPKTSIKEVLATSRPFFGKAGSIAIKTPSSSHHAAVLAIQEYSSMTYGGILDDLLNVPFPLVVSQSFTFIGKQAAVGRMTRQKDRMIAAGDVAVSQIADIEQALDDLVSNRFVMGTHHLTITIRSEDAKELSKAISTTGAILSDVGMKWAREDVSAFAAYYAQLPANFKYRPRLSDISSRNFAAFSCFHNFPTGRITGNQWGNAVMMFRTTSNSPYFFNFHQTEVIDNKIDKNHRDLANTLIIGKSGGGKTVLEMMMLAQATKFDEPDDPATFILFDKDFGASIGIRAMGGKYFPLKSKVPTGLAPLKMENTPDNVAFLDQLIKKLTYRDDSPFTPVQENEIHEALNGVMSLPKEHRSLSALLQFLDPTDSNGIGARLKKWCKGGANGWVFDNDEDTFELTGSNIFGFDVTGFIENKEIKTPITMYLFHKVEKLIDGRRLIVFLDEFWKLLADPYFEDFVENKLKTIRKQNGFLVPITQTPDEMIKSRISASLIQQTATKIFLPNPEASRSAYVDGMKLTNREYELIKNFSEKSRLCLIKQGQNSVVAELNLKGFDDELAVLSGNTATSALAERIVEELGHDPAVWLPEFHKQRKGENHVD</sequence>
<evidence type="ECO:0000259" key="6">
    <source>
        <dbReference type="Pfam" id="PF03135"/>
    </source>
</evidence>
<dbReference type="Gene3D" id="1.10.8.730">
    <property type="match status" value="1"/>
</dbReference>
<dbReference type="NCBIfam" id="TIGR00929">
    <property type="entry name" value="VirB4_CagE"/>
    <property type="match status" value="1"/>
</dbReference>
<dbReference type="CDD" id="cd01127">
    <property type="entry name" value="TrwB_TraG_TraD_VirD4"/>
    <property type="match status" value="1"/>
</dbReference>
<evidence type="ECO:0000256" key="5">
    <source>
        <dbReference type="ARBA" id="ARBA00023635"/>
    </source>
</evidence>
<keyword evidence="2" id="KW-0547">Nucleotide-binding</keyword>
<protein>
    <recommendedName>
        <fullName evidence="5">Type IV secretion system protein virB4</fullName>
    </recommendedName>
</protein>
<dbReference type="Pfam" id="PF03135">
    <property type="entry name" value="CagE_TrbE_VirB"/>
    <property type="match status" value="1"/>
</dbReference>
<evidence type="ECO:0000256" key="3">
    <source>
        <dbReference type="ARBA" id="ARBA00022840"/>
    </source>
</evidence>
<dbReference type="Proteomes" id="UP001161423">
    <property type="component" value="Unassembled WGS sequence"/>
</dbReference>
<dbReference type="InterPro" id="IPR051162">
    <property type="entry name" value="T4SS_component"/>
</dbReference>
<feature type="domain" description="TraG P-loop" evidence="7">
    <location>
        <begin position="581"/>
        <end position="708"/>
    </location>
</feature>
<dbReference type="InterPro" id="IPR043964">
    <property type="entry name" value="P-loop_TraG"/>
</dbReference>
<reference evidence="8" key="1">
    <citation type="journal article" date="2014" name="Int. J. Syst. Evol. Microbiol.">
        <title>Complete genome of a new Firmicutes species belonging to the dominant human colonic microbiota ('Ruminococcus bicirculans') reveals two chromosomes and a selective capacity to utilize plant glucans.</title>
        <authorList>
            <consortium name="NISC Comparative Sequencing Program"/>
            <person name="Wegmann U."/>
            <person name="Louis P."/>
            <person name="Goesmann A."/>
            <person name="Henrissat B."/>
            <person name="Duncan S.H."/>
            <person name="Flint H.J."/>
        </authorList>
    </citation>
    <scope>NUCLEOTIDE SEQUENCE</scope>
    <source>
        <strain evidence="8">NBRC 102424</strain>
    </source>
</reference>